<evidence type="ECO:0000256" key="1">
    <source>
        <dbReference type="ARBA" id="ARBA00008791"/>
    </source>
</evidence>
<dbReference type="PRINTS" id="PR01438">
    <property type="entry name" value="UNVRSLSTRESS"/>
</dbReference>
<dbReference type="InterPro" id="IPR006015">
    <property type="entry name" value="Universal_stress_UspA"/>
</dbReference>
<evidence type="ECO:0000313" key="3">
    <source>
        <dbReference type="EMBL" id="OUC79138.1"/>
    </source>
</evidence>
<name>A0A243QE83_9ACTN</name>
<dbReference type="InterPro" id="IPR014729">
    <property type="entry name" value="Rossmann-like_a/b/a_fold"/>
</dbReference>
<reference evidence="3 4" key="1">
    <citation type="submission" date="2017-05" db="EMBL/GenBank/DDBJ databases">
        <title>Biotechnological potential of actinobacteria isolated from South African environments.</title>
        <authorList>
            <person name="Le Roes-Hill M."/>
            <person name="Prins A."/>
            <person name="Durrell K.A."/>
        </authorList>
    </citation>
    <scope>NUCLEOTIDE SEQUENCE [LARGE SCALE GENOMIC DNA]</scope>
    <source>
        <strain evidence="3">BS2</strain>
    </source>
</reference>
<dbReference type="Proteomes" id="UP000194632">
    <property type="component" value="Unassembled WGS sequence"/>
</dbReference>
<dbReference type="Gene3D" id="3.40.50.620">
    <property type="entry name" value="HUPs"/>
    <property type="match status" value="1"/>
</dbReference>
<dbReference type="AlphaFoldDB" id="A0A243QE83"/>
<comment type="caution">
    <text evidence="3">The sequence shown here is derived from an EMBL/GenBank/DDBJ whole genome shotgun (WGS) entry which is preliminary data.</text>
</comment>
<evidence type="ECO:0000313" key="4">
    <source>
        <dbReference type="Proteomes" id="UP000194632"/>
    </source>
</evidence>
<dbReference type="OrthoDB" id="5419113at2"/>
<feature type="domain" description="UspA" evidence="2">
    <location>
        <begin position="73"/>
        <end position="124"/>
    </location>
</feature>
<dbReference type="Pfam" id="PF00582">
    <property type="entry name" value="Usp"/>
    <property type="match status" value="1"/>
</dbReference>
<comment type="similarity">
    <text evidence="1">Belongs to the universal stress protein A family.</text>
</comment>
<dbReference type="EMBL" id="NGFO01000008">
    <property type="protein sequence ID" value="OUC79138.1"/>
    <property type="molecule type" value="Genomic_DNA"/>
</dbReference>
<protein>
    <submittedName>
        <fullName evidence="3">Universal stress protein</fullName>
    </submittedName>
</protein>
<accession>A0A243QE83</accession>
<dbReference type="STRING" id="417102.CA982_08615"/>
<organism evidence="3 4">
    <name type="scientific">Gordonia lacunae</name>
    <dbReference type="NCBI Taxonomy" id="417102"/>
    <lineage>
        <taxon>Bacteria</taxon>
        <taxon>Bacillati</taxon>
        <taxon>Actinomycetota</taxon>
        <taxon>Actinomycetes</taxon>
        <taxon>Mycobacteriales</taxon>
        <taxon>Gordoniaceae</taxon>
        <taxon>Gordonia</taxon>
    </lineage>
</organism>
<keyword evidence="4" id="KW-1185">Reference proteome</keyword>
<dbReference type="CDD" id="cd00293">
    <property type="entry name" value="USP-like"/>
    <property type="match status" value="1"/>
</dbReference>
<gene>
    <name evidence="3" type="ORF">CA982_08615</name>
</gene>
<dbReference type="SUPFAM" id="SSF52402">
    <property type="entry name" value="Adenine nucleotide alpha hydrolases-like"/>
    <property type="match status" value="1"/>
</dbReference>
<proteinExistence type="inferred from homology"/>
<dbReference type="InterPro" id="IPR006016">
    <property type="entry name" value="UspA"/>
</dbReference>
<dbReference type="RefSeq" id="WP_086534935.1">
    <property type="nucleotide sequence ID" value="NZ_JBLKRZ010000003.1"/>
</dbReference>
<sequence length="131" mass="13871">MSVVLSYLPTPEGRGALPFGFAEARMRGTDVVVVADGDNASSPEFLVDLENARDVAQAGEVDYRVAENDPGLSHADQLIDASYDDAAELLVIGQRRRSPVGKLLTGSVVQRVLLDAQCPVVAVKPPVRAAV</sequence>
<evidence type="ECO:0000259" key="2">
    <source>
        <dbReference type="Pfam" id="PF00582"/>
    </source>
</evidence>